<proteinExistence type="predicted"/>
<gene>
    <name evidence="2" type="ORF">GCM10007036_00020</name>
</gene>
<dbReference type="Gene3D" id="3.40.50.300">
    <property type="entry name" value="P-loop containing nucleotide triphosphate hydrolases"/>
    <property type="match status" value="1"/>
</dbReference>
<feature type="region of interest" description="Disordered" evidence="1">
    <location>
        <begin position="273"/>
        <end position="326"/>
    </location>
</feature>
<dbReference type="InterPro" id="IPR017026">
    <property type="entry name" value="ImuA"/>
</dbReference>
<dbReference type="InterPro" id="IPR027417">
    <property type="entry name" value="P-loop_NTPase"/>
</dbReference>
<dbReference type="AlphaFoldDB" id="A0A917I3C5"/>
<accession>A0A917I3C5</accession>
<sequence length="326" mass="33321">MPASAQPLAVSALRERIAAIGADGSARDFTPSRRLVSLGVKAVDQALGGGLRRGGLHEIRSAEPGSTAPASGFALALAARLTAAEGTSAPWLWVRQDFSGLEAGEPYGPGLAAFGLDPARLVLVGAADASDVLRAAEEGLRCAALGAVLIEPWGDPRVLDLTATRRLVLAAEASGVAALLLRPGAREGPGGSATRWSVGPAPSAALPARGVGPPAFRVVLSRSRQSGLDASTRSLPAPAGQFPDAPPVHAREGDGWTMEWRPHERIFADPLRRETRHAGPEPVRAFPGGALAAASGGSPAEDAGSRGFARRAPSDSPERGGVRRAG</sequence>
<comment type="caution">
    <text evidence="2">The sequence shown here is derived from an EMBL/GenBank/DDBJ whole genome shotgun (WGS) entry which is preliminary data.</text>
</comment>
<evidence type="ECO:0000313" key="3">
    <source>
        <dbReference type="Proteomes" id="UP000603912"/>
    </source>
</evidence>
<keyword evidence="3" id="KW-1185">Reference proteome</keyword>
<dbReference type="EMBL" id="BMES01000001">
    <property type="protein sequence ID" value="GGH05860.1"/>
    <property type="molecule type" value="Genomic_DNA"/>
</dbReference>
<evidence type="ECO:0000256" key="1">
    <source>
        <dbReference type="SAM" id="MobiDB-lite"/>
    </source>
</evidence>
<dbReference type="Proteomes" id="UP000603912">
    <property type="component" value="Unassembled WGS sequence"/>
</dbReference>
<evidence type="ECO:0008006" key="4">
    <source>
        <dbReference type="Google" id="ProtNLM"/>
    </source>
</evidence>
<name>A0A917I3C5_9HYPH</name>
<dbReference type="SUPFAM" id="SSF52540">
    <property type="entry name" value="P-loop containing nucleoside triphosphate hydrolases"/>
    <property type="match status" value="1"/>
</dbReference>
<feature type="compositionally biased region" description="Basic and acidic residues" evidence="1">
    <location>
        <begin position="312"/>
        <end position="326"/>
    </location>
</feature>
<reference evidence="2" key="1">
    <citation type="journal article" date="2014" name="Int. J. Syst. Evol. Microbiol.">
        <title>Complete genome sequence of Corynebacterium casei LMG S-19264T (=DSM 44701T), isolated from a smear-ripened cheese.</title>
        <authorList>
            <consortium name="US DOE Joint Genome Institute (JGI-PGF)"/>
            <person name="Walter F."/>
            <person name="Albersmeier A."/>
            <person name="Kalinowski J."/>
            <person name="Ruckert C."/>
        </authorList>
    </citation>
    <scope>NUCLEOTIDE SEQUENCE</scope>
    <source>
        <strain evidence="2">CGMCC 1.12214</strain>
    </source>
</reference>
<protein>
    <recommendedName>
        <fullName evidence="4">Protein ImuA</fullName>
    </recommendedName>
</protein>
<reference evidence="2" key="2">
    <citation type="submission" date="2020-09" db="EMBL/GenBank/DDBJ databases">
        <authorList>
            <person name="Sun Q."/>
            <person name="Zhou Y."/>
        </authorList>
    </citation>
    <scope>NUCLEOTIDE SEQUENCE</scope>
    <source>
        <strain evidence="2">CGMCC 1.12214</strain>
    </source>
</reference>
<dbReference type="RefSeq" id="WP_188515701.1">
    <property type="nucleotide sequence ID" value="NZ_BMES01000001.1"/>
</dbReference>
<dbReference type="PIRSF" id="PIRSF034285">
    <property type="entry name" value="UCP034285"/>
    <property type="match status" value="1"/>
</dbReference>
<evidence type="ECO:0000313" key="2">
    <source>
        <dbReference type="EMBL" id="GGH05860.1"/>
    </source>
</evidence>
<feature type="region of interest" description="Disordered" evidence="1">
    <location>
        <begin position="227"/>
        <end position="257"/>
    </location>
</feature>
<organism evidence="2 3">
    <name type="scientific">Alsobacter metallidurans</name>
    <dbReference type="NCBI Taxonomy" id="340221"/>
    <lineage>
        <taxon>Bacteria</taxon>
        <taxon>Pseudomonadati</taxon>
        <taxon>Pseudomonadota</taxon>
        <taxon>Alphaproteobacteria</taxon>
        <taxon>Hyphomicrobiales</taxon>
        <taxon>Alsobacteraceae</taxon>
        <taxon>Alsobacter</taxon>
    </lineage>
</organism>
<feature type="compositionally biased region" description="Low complexity" evidence="1">
    <location>
        <begin position="285"/>
        <end position="300"/>
    </location>
</feature>